<accession>A0A075MSU2</accession>
<dbReference type="KEGG" id="nev:NTE_02603"/>
<evidence type="ECO:0000313" key="1">
    <source>
        <dbReference type="EMBL" id="AIF84646.1"/>
    </source>
</evidence>
<dbReference type="NCBIfam" id="NF038353">
    <property type="entry name" value="FxLYD_dom"/>
    <property type="match status" value="1"/>
</dbReference>
<keyword evidence="2" id="KW-1185">Reference proteome</keyword>
<gene>
    <name evidence="1" type="ORF">NTE_02603</name>
</gene>
<dbReference type="Proteomes" id="UP000028194">
    <property type="component" value="Chromosome"/>
</dbReference>
<dbReference type="GeneID" id="41598296"/>
<dbReference type="HOGENOM" id="CLU_788981_0_0_2"/>
<dbReference type="RefSeq" id="WP_148701180.1">
    <property type="nucleotide sequence ID" value="NZ_CP007174.1"/>
</dbReference>
<dbReference type="STRING" id="1459636.NTE_02603"/>
<dbReference type="InterPro" id="IPR047676">
    <property type="entry name" value="FxLYD_dom"/>
</dbReference>
<name>A0A075MSU2_9ARCH</name>
<reference evidence="1 2" key="1">
    <citation type="journal article" date="2014" name="PLoS ONE">
        <title>Genome Sequence of Candidatus Nitrososphaera evergladensis from Group I.1b Enriched from Everglades Soil Reveals Novel Genomic Features of the Ammonia-Oxidizing Archaea.</title>
        <authorList>
            <person name="Zhalnina K.V."/>
            <person name="Dias R."/>
            <person name="Leonard M.T."/>
            <person name="Dorr de Quadros P."/>
            <person name="Camargo F.A."/>
            <person name="Drew J.C."/>
            <person name="Farmerie W.G."/>
            <person name="Daroub S.H."/>
            <person name="Triplett E.W."/>
        </authorList>
    </citation>
    <scope>NUCLEOTIDE SEQUENCE [LARGE SCALE GENOMIC DNA]</scope>
    <source>
        <strain evidence="1 2">SR1</strain>
    </source>
</reference>
<dbReference type="AlphaFoldDB" id="A0A075MSU2"/>
<protein>
    <submittedName>
        <fullName evidence="1">Uncharacterized protein</fullName>
    </submittedName>
</protein>
<evidence type="ECO:0000313" key="2">
    <source>
        <dbReference type="Proteomes" id="UP000028194"/>
    </source>
</evidence>
<organism evidence="1 2">
    <name type="scientific">Candidatus Nitrososphaera evergladensis SR1</name>
    <dbReference type="NCBI Taxonomy" id="1459636"/>
    <lineage>
        <taxon>Archaea</taxon>
        <taxon>Nitrososphaerota</taxon>
        <taxon>Nitrososphaeria</taxon>
        <taxon>Nitrososphaerales</taxon>
        <taxon>Nitrososphaeraceae</taxon>
        <taxon>Nitrososphaera</taxon>
    </lineage>
</organism>
<sequence length="357" mass="37988">MAIKAAFVAALVAGAMIMIAVSPPPLLLSASAQSLEDRLYFYPQVPTEKSPVTAKVSLTTPTPCYKVEMQDFEKSGNVISINVKVTPPAQDTVCAQVLKSHLLEQDIGTLKAGAYTARLYVNGEEKATTRLYVTERDVAVLSAGTYVDYQGDANLIGEVQNTGSAPLERVAVDINFFQGDSLFQEERVYTTMGTLMPNMTSGFSLLLGGNGDLRNKEYSVRVTAYDNAPAKQHALQLVVEPEPGNGVISGTVYNNSIERNATQVKIACVVYDAQGSAVDSVFDYSKPGTIAPGKSAGFTIQSNHDVGNNFTASCNSESVEFATGAVQVVPEFPAATLALAGSLAGLAILAHRFRDKL</sequence>
<dbReference type="OrthoDB" id="11329at2157"/>
<dbReference type="eggNOG" id="arCOG03547">
    <property type="taxonomic scope" value="Archaea"/>
</dbReference>
<dbReference type="EMBL" id="CP007174">
    <property type="protein sequence ID" value="AIF84646.1"/>
    <property type="molecule type" value="Genomic_DNA"/>
</dbReference>
<dbReference type="eggNOG" id="arCOG08642">
    <property type="taxonomic scope" value="Archaea"/>
</dbReference>
<proteinExistence type="predicted"/>